<accession>A0A498H8Y3</accession>
<reference evidence="1 2" key="1">
    <citation type="submission" date="2018-10" db="EMBL/GenBank/DDBJ databases">
        <title>A high-quality apple genome assembly.</title>
        <authorList>
            <person name="Hu J."/>
        </authorList>
    </citation>
    <scope>NUCLEOTIDE SEQUENCE [LARGE SCALE GENOMIC DNA]</scope>
    <source>
        <strain evidence="2">cv. HFTH1</strain>
        <tissue evidence="1">Young leaf</tissue>
    </source>
</reference>
<proteinExistence type="predicted"/>
<dbReference type="Proteomes" id="UP000290289">
    <property type="component" value="Chromosome 17"/>
</dbReference>
<sequence length="114" mass="13128">MLHMIEKKAPQVYFDASNNCFTKNCTLYYNSYFVSLSKAYINRCQEMGLPTEPYEWYIDLPHFGTIKHCGAYTKKDYKKSPNALENPLFPQSTVAMPLMDKAQRTQLLIASLAS</sequence>
<evidence type="ECO:0000313" key="2">
    <source>
        <dbReference type="Proteomes" id="UP000290289"/>
    </source>
</evidence>
<keyword evidence="2" id="KW-1185">Reference proteome</keyword>
<dbReference type="EMBL" id="RDQH01000343">
    <property type="protein sequence ID" value="RXH67270.1"/>
    <property type="molecule type" value="Genomic_DNA"/>
</dbReference>
<name>A0A498H8Y3_MALDO</name>
<gene>
    <name evidence="1" type="ORF">DVH24_027390</name>
</gene>
<evidence type="ECO:0000313" key="1">
    <source>
        <dbReference type="EMBL" id="RXH67270.1"/>
    </source>
</evidence>
<protein>
    <submittedName>
        <fullName evidence="1">Uncharacterized protein</fullName>
    </submittedName>
</protein>
<dbReference type="AlphaFoldDB" id="A0A498H8Y3"/>
<organism evidence="1 2">
    <name type="scientific">Malus domestica</name>
    <name type="common">Apple</name>
    <name type="synonym">Pyrus malus</name>
    <dbReference type="NCBI Taxonomy" id="3750"/>
    <lineage>
        <taxon>Eukaryota</taxon>
        <taxon>Viridiplantae</taxon>
        <taxon>Streptophyta</taxon>
        <taxon>Embryophyta</taxon>
        <taxon>Tracheophyta</taxon>
        <taxon>Spermatophyta</taxon>
        <taxon>Magnoliopsida</taxon>
        <taxon>eudicotyledons</taxon>
        <taxon>Gunneridae</taxon>
        <taxon>Pentapetalae</taxon>
        <taxon>rosids</taxon>
        <taxon>fabids</taxon>
        <taxon>Rosales</taxon>
        <taxon>Rosaceae</taxon>
        <taxon>Amygdaloideae</taxon>
        <taxon>Maleae</taxon>
        <taxon>Malus</taxon>
    </lineage>
</organism>
<comment type="caution">
    <text evidence="1">The sequence shown here is derived from an EMBL/GenBank/DDBJ whole genome shotgun (WGS) entry which is preliminary data.</text>
</comment>
<dbReference type="STRING" id="3750.A0A498H8Y3"/>